<protein>
    <submittedName>
        <fullName evidence="2">Uncharacterized protein</fullName>
    </submittedName>
</protein>
<feature type="compositionally biased region" description="Gly residues" evidence="1">
    <location>
        <begin position="373"/>
        <end position="383"/>
    </location>
</feature>
<evidence type="ECO:0000256" key="1">
    <source>
        <dbReference type="SAM" id="MobiDB-lite"/>
    </source>
</evidence>
<dbReference type="Proteomes" id="UP000070501">
    <property type="component" value="Unassembled WGS sequence"/>
</dbReference>
<dbReference type="STRING" id="196109.A0A136J2I8"/>
<feature type="compositionally biased region" description="Polar residues" evidence="1">
    <location>
        <begin position="50"/>
        <end position="63"/>
    </location>
</feature>
<reference evidence="3" key="1">
    <citation type="submission" date="2016-02" db="EMBL/GenBank/DDBJ databases">
        <title>Draft genome sequence of Microdochium bolleyi, a fungal endophyte of beachgrass.</title>
        <authorList>
            <consortium name="DOE Joint Genome Institute"/>
            <person name="David A.S."/>
            <person name="May G."/>
            <person name="Haridas S."/>
            <person name="Lim J."/>
            <person name="Wang M."/>
            <person name="Labutti K."/>
            <person name="Lipzen A."/>
            <person name="Barry K."/>
            <person name="Grigoriev I.V."/>
        </authorList>
    </citation>
    <scope>NUCLEOTIDE SEQUENCE [LARGE SCALE GENOMIC DNA]</scope>
    <source>
        <strain evidence="3">J235TASD1</strain>
    </source>
</reference>
<name>A0A136J2I8_9PEZI</name>
<accession>A0A136J2I8</accession>
<dbReference type="AlphaFoldDB" id="A0A136J2I8"/>
<evidence type="ECO:0000313" key="2">
    <source>
        <dbReference type="EMBL" id="KXJ91460.1"/>
    </source>
</evidence>
<dbReference type="InParanoid" id="A0A136J2I8"/>
<gene>
    <name evidence="2" type="ORF">Micbo1qcDRAFT_175660</name>
</gene>
<dbReference type="EMBL" id="KQ964250">
    <property type="protein sequence ID" value="KXJ91460.1"/>
    <property type="molecule type" value="Genomic_DNA"/>
</dbReference>
<dbReference type="OrthoDB" id="4743586at2759"/>
<feature type="region of interest" description="Disordered" evidence="1">
    <location>
        <begin position="1"/>
        <end position="64"/>
    </location>
</feature>
<keyword evidence="3" id="KW-1185">Reference proteome</keyword>
<evidence type="ECO:0000313" key="3">
    <source>
        <dbReference type="Proteomes" id="UP000070501"/>
    </source>
</evidence>
<sequence>MSGQWAKDEVVPMTEDFIPPHLRGITNSRPKPGQSAAAKAVTPTEPPSAEQATPSEASAQMHAQLQAARKELEWAMLARVPREWSWFNGRGNSSTQPFLVQLRSLDELYENAGVTSRSILRPDSDQLFLRQVPNPNSHNKDKADSIWVMGKKETASKTPVYKAFELTALQAAAKDGWTPAEYPDAAYDKDDGRDKRGIPRVEDVDTIDNPANEQTWRFPRQFELFNVFEGLGLSPGQFPGPPSEKNDSLSFVDKYQTPDKMTTFTSVTSNGHVHKHKRPANVGFGWGGYDKFSDWQSYGRHIKPEDVERTSQEASSSLTFIREDGTEQVDPAVVCDDPAFTIEQAVPQTLYEKLHSTNKGNVRGVRGGRRGGRGGGRGKGGQRVPGDGWSLPGPAEW</sequence>
<proteinExistence type="predicted"/>
<feature type="compositionally biased region" description="Basic and acidic residues" evidence="1">
    <location>
        <begin position="1"/>
        <end position="10"/>
    </location>
</feature>
<feature type="region of interest" description="Disordered" evidence="1">
    <location>
        <begin position="355"/>
        <end position="397"/>
    </location>
</feature>
<organism evidence="2 3">
    <name type="scientific">Microdochium bolleyi</name>
    <dbReference type="NCBI Taxonomy" id="196109"/>
    <lineage>
        <taxon>Eukaryota</taxon>
        <taxon>Fungi</taxon>
        <taxon>Dikarya</taxon>
        <taxon>Ascomycota</taxon>
        <taxon>Pezizomycotina</taxon>
        <taxon>Sordariomycetes</taxon>
        <taxon>Xylariomycetidae</taxon>
        <taxon>Xylariales</taxon>
        <taxon>Microdochiaceae</taxon>
        <taxon>Microdochium</taxon>
    </lineage>
</organism>